<sequence length="81" mass="8859">MPDAHAPTPLPEPASYEQALAELEHLVQAMEAGRLPLDQLMNSHHRATALLAFCREQLQALETQVQRLDASTGQLTAWSAA</sequence>
<comment type="subcellular location">
    <subcellularLocation>
        <location evidence="6">Cytoplasm</location>
    </subcellularLocation>
</comment>
<dbReference type="InterPro" id="IPR003761">
    <property type="entry name" value="Exonuc_VII_S"/>
</dbReference>
<organism evidence="7 8">
    <name type="scientific">Vitreoscilla filiformis</name>
    <dbReference type="NCBI Taxonomy" id="63"/>
    <lineage>
        <taxon>Bacteria</taxon>
        <taxon>Pseudomonadati</taxon>
        <taxon>Pseudomonadota</taxon>
        <taxon>Betaproteobacteria</taxon>
        <taxon>Neisseriales</taxon>
        <taxon>Neisseriaceae</taxon>
        <taxon>Vitreoscilla</taxon>
    </lineage>
</organism>
<dbReference type="NCBIfam" id="TIGR01280">
    <property type="entry name" value="xseB"/>
    <property type="match status" value="1"/>
</dbReference>
<evidence type="ECO:0000313" key="7">
    <source>
        <dbReference type="EMBL" id="ASM77458.1"/>
    </source>
</evidence>
<reference evidence="7 8" key="1">
    <citation type="submission" date="2017-07" db="EMBL/GenBank/DDBJ databases">
        <title>Complete Genome Sequence of the cosmetic ferment Vitreoscilla filiformis (ATCC15551).</title>
        <authorList>
            <person name="Contreras S."/>
            <person name="Sagory-Zalkind P."/>
            <person name="Blanquart H."/>
            <person name="Iltis A."/>
            <person name="Morand S.C."/>
        </authorList>
    </citation>
    <scope>NUCLEOTIDE SEQUENCE [LARGE SCALE GENOMIC DNA]</scope>
    <source>
        <strain evidence="7 8">ATCC 15551</strain>
    </source>
</reference>
<dbReference type="AlphaFoldDB" id="A0A221KEK3"/>
<dbReference type="GO" id="GO:0006308">
    <property type="term" value="P:DNA catabolic process"/>
    <property type="evidence" value="ECO:0007669"/>
    <property type="project" value="UniProtKB-UniRule"/>
</dbReference>
<dbReference type="Proteomes" id="UP000199729">
    <property type="component" value="Chromosome"/>
</dbReference>
<dbReference type="GO" id="GO:0009318">
    <property type="term" value="C:exodeoxyribonuclease VII complex"/>
    <property type="evidence" value="ECO:0007669"/>
    <property type="project" value="UniProtKB-UniRule"/>
</dbReference>
<dbReference type="EC" id="3.1.11.6" evidence="6"/>
<evidence type="ECO:0000256" key="1">
    <source>
        <dbReference type="ARBA" id="ARBA00009998"/>
    </source>
</evidence>
<evidence type="ECO:0000313" key="8">
    <source>
        <dbReference type="Proteomes" id="UP000199729"/>
    </source>
</evidence>
<keyword evidence="2 6" id="KW-0963">Cytoplasm</keyword>
<comment type="catalytic activity">
    <reaction evidence="6">
        <text>Exonucleolytic cleavage in either 5'- to 3'- or 3'- to 5'-direction to yield nucleoside 5'-phosphates.</text>
        <dbReference type="EC" id="3.1.11.6"/>
    </reaction>
</comment>
<dbReference type="SUPFAM" id="SSF116842">
    <property type="entry name" value="XseB-like"/>
    <property type="match status" value="1"/>
</dbReference>
<keyword evidence="5 6" id="KW-0269">Exonuclease</keyword>
<name>A0A221KEK3_VITFI</name>
<dbReference type="Gene3D" id="1.10.287.1040">
    <property type="entry name" value="Exonuclease VII, small subunit"/>
    <property type="match status" value="1"/>
</dbReference>
<dbReference type="PANTHER" id="PTHR34137:SF1">
    <property type="entry name" value="EXODEOXYRIBONUCLEASE 7 SMALL SUBUNIT"/>
    <property type="match status" value="1"/>
</dbReference>
<keyword evidence="4 6" id="KW-0378">Hydrolase</keyword>
<dbReference type="InterPro" id="IPR037004">
    <property type="entry name" value="Exonuc_VII_ssu_sf"/>
</dbReference>
<dbReference type="KEGG" id="vff:VITFI_CDS1680"/>
<dbReference type="GO" id="GO:0008855">
    <property type="term" value="F:exodeoxyribonuclease VII activity"/>
    <property type="evidence" value="ECO:0007669"/>
    <property type="project" value="UniProtKB-UniRule"/>
</dbReference>
<proteinExistence type="inferred from homology"/>
<protein>
    <recommendedName>
        <fullName evidence="6">Exodeoxyribonuclease 7 small subunit</fullName>
        <ecNumber evidence="6">3.1.11.6</ecNumber>
    </recommendedName>
    <alternativeName>
        <fullName evidence="6">Exodeoxyribonuclease VII small subunit</fullName>
        <shortName evidence="6">Exonuclease VII small subunit</shortName>
    </alternativeName>
</protein>
<comment type="subunit">
    <text evidence="6">Heterooligomer composed of large and small subunits.</text>
</comment>
<dbReference type="Pfam" id="PF02609">
    <property type="entry name" value="Exonuc_VII_S"/>
    <property type="match status" value="1"/>
</dbReference>
<evidence type="ECO:0000256" key="2">
    <source>
        <dbReference type="ARBA" id="ARBA00022490"/>
    </source>
</evidence>
<keyword evidence="8" id="KW-1185">Reference proteome</keyword>
<dbReference type="EMBL" id="CP022423">
    <property type="protein sequence ID" value="ASM77458.1"/>
    <property type="molecule type" value="Genomic_DNA"/>
</dbReference>
<evidence type="ECO:0000256" key="3">
    <source>
        <dbReference type="ARBA" id="ARBA00022722"/>
    </source>
</evidence>
<evidence type="ECO:0000256" key="5">
    <source>
        <dbReference type="ARBA" id="ARBA00022839"/>
    </source>
</evidence>
<accession>A0A221KEK3</accession>
<dbReference type="PANTHER" id="PTHR34137">
    <property type="entry name" value="EXODEOXYRIBONUCLEASE 7 SMALL SUBUNIT"/>
    <property type="match status" value="1"/>
</dbReference>
<keyword evidence="3 6" id="KW-0540">Nuclease</keyword>
<evidence type="ECO:0000256" key="6">
    <source>
        <dbReference type="HAMAP-Rule" id="MF_00337"/>
    </source>
</evidence>
<dbReference type="OrthoDB" id="287668at2"/>
<comment type="similarity">
    <text evidence="1 6">Belongs to the XseB family.</text>
</comment>
<evidence type="ECO:0000256" key="4">
    <source>
        <dbReference type="ARBA" id="ARBA00022801"/>
    </source>
</evidence>
<dbReference type="RefSeq" id="WP_089416557.1">
    <property type="nucleotide sequence ID" value="NZ_CP022423.1"/>
</dbReference>
<dbReference type="HAMAP" id="MF_00337">
    <property type="entry name" value="Exonuc_7_S"/>
    <property type="match status" value="1"/>
</dbReference>
<comment type="function">
    <text evidence="6">Bidirectionally degrades single-stranded DNA into large acid-insoluble oligonucleotides, which are then degraded further into small acid-soluble oligonucleotides.</text>
</comment>
<dbReference type="GO" id="GO:0005829">
    <property type="term" value="C:cytosol"/>
    <property type="evidence" value="ECO:0007669"/>
    <property type="project" value="TreeGrafter"/>
</dbReference>
<gene>
    <name evidence="6" type="primary">xseB</name>
    <name evidence="7" type="ORF">VITFI_CDS1680</name>
</gene>